<keyword evidence="10" id="KW-1185">Reference proteome</keyword>
<organism evidence="9 10">
    <name type="scientific">Chrysophaeum taylorii</name>
    <dbReference type="NCBI Taxonomy" id="2483200"/>
    <lineage>
        <taxon>Eukaryota</taxon>
        <taxon>Sar</taxon>
        <taxon>Stramenopiles</taxon>
        <taxon>Ochrophyta</taxon>
        <taxon>Pelagophyceae</taxon>
        <taxon>Pelagomonadales</taxon>
        <taxon>Pelagomonadaceae</taxon>
        <taxon>Chrysophaeum</taxon>
    </lineage>
</organism>
<evidence type="ECO:0000313" key="10">
    <source>
        <dbReference type="Proteomes" id="UP001230188"/>
    </source>
</evidence>
<name>A0AAD7U680_9STRA</name>
<proteinExistence type="inferred from homology"/>
<dbReference type="Pfam" id="PF00022">
    <property type="entry name" value="Actin"/>
    <property type="match status" value="1"/>
</dbReference>
<keyword evidence="3" id="KW-0547">Nucleotide-binding</keyword>
<comment type="caution">
    <text evidence="9">The sequence shown here is derived from an EMBL/GenBank/DDBJ whole genome shotgun (WGS) entry which is preliminary data.</text>
</comment>
<dbReference type="FunFam" id="3.30.420.40:FF:000188">
    <property type="entry name" value="Actin like 6B"/>
    <property type="match status" value="1"/>
</dbReference>
<evidence type="ECO:0008006" key="11">
    <source>
        <dbReference type="Google" id="ProtNLM"/>
    </source>
</evidence>
<dbReference type="Proteomes" id="UP001230188">
    <property type="component" value="Unassembled WGS sequence"/>
</dbReference>
<evidence type="ECO:0000313" key="9">
    <source>
        <dbReference type="EMBL" id="KAJ8599015.1"/>
    </source>
</evidence>
<dbReference type="GO" id="GO:0005524">
    <property type="term" value="F:ATP binding"/>
    <property type="evidence" value="ECO:0007669"/>
    <property type="project" value="UniProtKB-KW"/>
</dbReference>
<dbReference type="InterPro" id="IPR043129">
    <property type="entry name" value="ATPase_NBD"/>
</dbReference>
<dbReference type="Gene3D" id="3.90.640.10">
    <property type="entry name" value="Actin, Chain A, domain 4"/>
    <property type="match status" value="1"/>
</dbReference>
<protein>
    <recommendedName>
        <fullName evidence="11">Actin</fullName>
    </recommendedName>
</protein>
<dbReference type="InterPro" id="IPR004000">
    <property type="entry name" value="Actin"/>
</dbReference>
<dbReference type="PANTHER" id="PTHR11937">
    <property type="entry name" value="ACTIN"/>
    <property type="match status" value="1"/>
</dbReference>
<evidence type="ECO:0000256" key="7">
    <source>
        <dbReference type="ARBA" id="ARBA00038483"/>
    </source>
</evidence>
<dbReference type="PRINTS" id="PR00190">
    <property type="entry name" value="ACTIN"/>
</dbReference>
<dbReference type="SMART" id="SM00268">
    <property type="entry name" value="ACTIN"/>
    <property type="match status" value="1"/>
</dbReference>
<dbReference type="SUPFAM" id="SSF53067">
    <property type="entry name" value="Actin-like ATPase domain"/>
    <property type="match status" value="2"/>
</dbReference>
<dbReference type="AlphaFoldDB" id="A0AAD7U680"/>
<comment type="similarity">
    <text evidence="7">Belongs to the actin family. ARP1 subfamily.</text>
</comment>
<reference evidence="9" key="1">
    <citation type="submission" date="2023-01" db="EMBL/GenBank/DDBJ databases">
        <title>Metagenome sequencing of chrysophaentin producing Chrysophaeum taylorii.</title>
        <authorList>
            <person name="Davison J."/>
            <person name="Bewley C."/>
        </authorList>
    </citation>
    <scope>NUCLEOTIDE SEQUENCE</scope>
    <source>
        <strain evidence="9">NIES-1699</strain>
    </source>
</reference>
<comment type="subcellular location">
    <subcellularLocation>
        <location evidence="1">Cytoplasm</location>
        <location evidence="1">Cytoskeleton</location>
    </subcellularLocation>
</comment>
<dbReference type="GO" id="GO:0016787">
    <property type="term" value="F:hydrolase activity"/>
    <property type="evidence" value="ECO:0007669"/>
    <property type="project" value="UniProtKB-KW"/>
</dbReference>
<dbReference type="Gene3D" id="3.30.420.40">
    <property type="match status" value="2"/>
</dbReference>
<keyword evidence="5" id="KW-0067">ATP-binding</keyword>
<evidence type="ECO:0000256" key="6">
    <source>
        <dbReference type="ARBA" id="ARBA00023212"/>
    </source>
</evidence>
<keyword evidence="6" id="KW-0206">Cytoskeleton</keyword>
<sequence length="393" mass="42199">MNTAILSQPVVVDNGTGVIKAGMAGGDRPSVIFPSTVGRPKHVRMMPGGALEGADVVVGKRALQHRGALVLRHPMARGMVDDWSDMERVWAHAYDGLSVSSDAHPLLLTEAPLNAARHRERCAEVLFEHFNVPALFLAPQAILSLYASGRTTGLVLDVGDGVSHAVPVYEGFAVKHAVARMDVAGRDVTDRLALLMRRAGCAFATSAEYDVCREIKEKRCYVALEPNKDEHALASSLAAQAPALDKPNTPDATPRAHELPDGSRVILGPERFRAPEVLFDPAIVGSEDAGVADVVALAAKKSDLDLRAALCSQIVLAGGSTLFPGFGDRLLRQLKLALPQHTKIKIHAPPERMLSTWIGGSILASLATFKSMWILRAEYEEHGARIFSSRALA</sequence>
<accession>A0AAD7U680</accession>
<evidence type="ECO:0000256" key="2">
    <source>
        <dbReference type="ARBA" id="ARBA00022490"/>
    </source>
</evidence>
<evidence type="ECO:0000256" key="5">
    <source>
        <dbReference type="ARBA" id="ARBA00022840"/>
    </source>
</evidence>
<dbReference type="EMBL" id="JAQMWT010000594">
    <property type="protein sequence ID" value="KAJ8599015.1"/>
    <property type="molecule type" value="Genomic_DNA"/>
</dbReference>
<dbReference type="FunFam" id="3.30.420.40:FF:000058">
    <property type="entry name" value="Putative actin-related protein 5"/>
    <property type="match status" value="1"/>
</dbReference>
<keyword evidence="4" id="KW-0378">Hydrolase</keyword>
<evidence type="ECO:0000256" key="4">
    <source>
        <dbReference type="ARBA" id="ARBA00022801"/>
    </source>
</evidence>
<dbReference type="CDD" id="cd10216">
    <property type="entry name" value="ASKHA_NBD_Arp1"/>
    <property type="match status" value="1"/>
</dbReference>
<evidence type="ECO:0000256" key="8">
    <source>
        <dbReference type="ARBA" id="ARBA00049360"/>
    </source>
</evidence>
<dbReference type="GO" id="GO:0005856">
    <property type="term" value="C:cytoskeleton"/>
    <property type="evidence" value="ECO:0007669"/>
    <property type="project" value="UniProtKB-SubCell"/>
</dbReference>
<gene>
    <name evidence="9" type="ORF">CTAYLR_007684</name>
</gene>
<evidence type="ECO:0000256" key="3">
    <source>
        <dbReference type="ARBA" id="ARBA00022741"/>
    </source>
</evidence>
<evidence type="ECO:0000256" key="1">
    <source>
        <dbReference type="ARBA" id="ARBA00004245"/>
    </source>
</evidence>
<comment type="catalytic activity">
    <reaction evidence="8">
        <text>ATP + H2O = ADP + phosphate + H(+)</text>
        <dbReference type="Rhea" id="RHEA:13065"/>
        <dbReference type="ChEBI" id="CHEBI:15377"/>
        <dbReference type="ChEBI" id="CHEBI:15378"/>
        <dbReference type="ChEBI" id="CHEBI:30616"/>
        <dbReference type="ChEBI" id="CHEBI:43474"/>
        <dbReference type="ChEBI" id="CHEBI:456216"/>
    </reaction>
</comment>
<keyword evidence="2" id="KW-0963">Cytoplasm</keyword>